<dbReference type="AlphaFoldDB" id="A8PE25"/>
<keyword evidence="2" id="KW-1185">Reference proteome</keyword>
<proteinExistence type="predicted"/>
<comment type="caution">
    <text evidence="1">The sequence shown here is derived from an EMBL/GenBank/DDBJ whole genome shotgun (WGS) entry which is preliminary data.</text>
</comment>
<dbReference type="OrthoDB" id="2884925at2759"/>
<dbReference type="InParanoid" id="A8PE25"/>
<reference evidence="1 2" key="1">
    <citation type="journal article" date="2010" name="Proc. Natl. Acad. Sci. U.S.A.">
        <title>Insights into evolution of multicellular fungi from the assembled chromosomes of the mushroom Coprinopsis cinerea (Coprinus cinereus).</title>
        <authorList>
            <person name="Stajich J.E."/>
            <person name="Wilke S.K."/>
            <person name="Ahren D."/>
            <person name="Au C.H."/>
            <person name="Birren B.W."/>
            <person name="Borodovsky M."/>
            <person name="Burns C."/>
            <person name="Canback B."/>
            <person name="Casselton L.A."/>
            <person name="Cheng C.K."/>
            <person name="Deng J."/>
            <person name="Dietrich F.S."/>
            <person name="Fargo D.C."/>
            <person name="Farman M.L."/>
            <person name="Gathman A.C."/>
            <person name="Goldberg J."/>
            <person name="Guigo R."/>
            <person name="Hoegger P.J."/>
            <person name="Hooker J.B."/>
            <person name="Huggins A."/>
            <person name="James T.Y."/>
            <person name="Kamada T."/>
            <person name="Kilaru S."/>
            <person name="Kodira C."/>
            <person name="Kues U."/>
            <person name="Kupfer D."/>
            <person name="Kwan H.S."/>
            <person name="Lomsadze A."/>
            <person name="Li W."/>
            <person name="Lilly W.W."/>
            <person name="Ma L.J."/>
            <person name="Mackey A.J."/>
            <person name="Manning G."/>
            <person name="Martin F."/>
            <person name="Muraguchi H."/>
            <person name="Natvig D.O."/>
            <person name="Palmerini H."/>
            <person name="Ramesh M.A."/>
            <person name="Rehmeyer C.J."/>
            <person name="Roe B.A."/>
            <person name="Shenoy N."/>
            <person name="Stanke M."/>
            <person name="Ter-Hovhannisyan V."/>
            <person name="Tunlid A."/>
            <person name="Velagapudi R."/>
            <person name="Vision T.J."/>
            <person name="Zeng Q."/>
            <person name="Zolan M.E."/>
            <person name="Pukkila P.J."/>
        </authorList>
    </citation>
    <scope>NUCLEOTIDE SEQUENCE [LARGE SCALE GENOMIC DNA]</scope>
    <source>
        <strain evidence="2">Okayama-7 / 130 / ATCC MYA-4618 / FGSC 9003</strain>
    </source>
</reference>
<dbReference type="KEGG" id="cci:CC1G_09762"/>
<evidence type="ECO:0008006" key="3">
    <source>
        <dbReference type="Google" id="ProtNLM"/>
    </source>
</evidence>
<dbReference type="RefSeq" id="XP_001840711.1">
    <property type="nucleotide sequence ID" value="XM_001840659.1"/>
</dbReference>
<organism evidence="1 2">
    <name type="scientific">Coprinopsis cinerea (strain Okayama-7 / 130 / ATCC MYA-4618 / FGSC 9003)</name>
    <name type="common">Inky cap fungus</name>
    <name type="synonym">Hormographiella aspergillata</name>
    <dbReference type="NCBI Taxonomy" id="240176"/>
    <lineage>
        <taxon>Eukaryota</taxon>
        <taxon>Fungi</taxon>
        <taxon>Dikarya</taxon>
        <taxon>Basidiomycota</taxon>
        <taxon>Agaricomycotina</taxon>
        <taxon>Agaricomycetes</taxon>
        <taxon>Agaricomycetidae</taxon>
        <taxon>Agaricales</taxon>
        <taxon>Agaricineae</taxon>
        <taxon>Psathyrellaceae</taxon>
        <taxon>Coprinopsis</taxon>
    </lineage>
</organism>
<gene>
    <name evidence="1" type="ORF">CC1G_09762</name>
</gene>
<sequence length="649" mass="72377">MVAWSNRDKAATLYRTTDATNVSISFVSEVPDDVLNTIFEIITIPSYPESSVIYEVKSAFTLAAVSRRWRQLLLLNPKIWASLVATDLLPETINTIISRAGACPLTLWVGPLEHGPEVSVDMRISSYAKVFEHIPKCKAIHILLTRAEDILSRQAFIDAVRARAPTIHSFTLDLRSYSSQTLLPLESFNLFGDPPGTCPAIEQDGPNVTHMLKVLHVRGPPAHTASLSLANRLPNLTSLVLQGSPRITAGQNPHGPSHLFTPHSFITFISMMKDLRVLVLDNVIQWSEPTMYNIDAIEDVSFRKALYTEAAADLPNTVDLPHLTNFEVTTEVFTAMRLLAGFKELRSSCRTILRVFSNAPTTWDLARFKNALLSFLRLVTKERGVDTWSFAFGSMFLIRAEKQGRVLCDIRVDLVDFLMGATSLGVMYDAFEATLPSFLAKWDLESATTLRLRLEPDSSMGNMGWSGHRWDFARGLFRRCTSVTKLHLHGISLAAYSAISDSYLLPPLTLHHTLPNLAHLVVIASSFHDGPDSIHSSDYRYLANILAARAEKRGVPQIKTFILVDNLTGEDGYNILTRSVVPHFSPFDCITFAWTDAAGYHRSDPGVQPNCDACRSSGFWYSVTTDVMWRLEGEHVVRRTCVCVLKTIP</sequence>
<protein>
    <recommendedName>
        <fullName evidence="3">F-box domain-containing protein</fullName>
    </recommendedName>
</protein>
<accession>A8PE25</accession>
<evidence type="ECO:0000313" key="2">
    <source>
        <dbReference type="Proteomes" id="UP000001861"/>
    </source>
</evidence>
<evidence type="ECO:0000313" key="1">
    <source>
        <dbReference type="EMBL" id="EAU81120.1"/>
    </source>
</evidence>
<name>A8PE25_COPC7</name>
<dbReference type="GeneID" id="6017363"/>
<dbReference type="EMBL" id="AACS02000007">
    <property type="protein sequence ID" value="EAU81120.1"/>
    <property type="molecule type" value="Genomic_DNA"/>
</dbReference>
<dbReference type="VEuPathDB" id="FungiDB:CC1G_09762"/>
<dbReference type="Proteomes" id="UP000001861">
    <property type="component" value="Unassembled WGS sequence"/>
</dbReference>